<reference evidence="1 2" key="1">
    <citation type="submission" date="2015-03" db="EMBL/GenBank/DDBJ databases">
        <authorList>
            <person name="Hassan Y.I."/>
            <person name="Lepp D."/>
            <person name="Zhou T."/>
        </authorList>
    </citation>
    <scope>NUCLEOTIDE SEQUENCE [LARGE SCALE GENOMIC DNA]</scope>
    <source>
        <strain evidence="1 2">GH2-10</strain>
    </source>
</reference>
<dbReference type="EMBL" id="LAJG01000014">
    <property type="protein sequence ID" value="KKB80212.1"/>
    <property type="molecule type" value="Genomic_DNA"/>
</dbReference>
<dbReference type="AlphaFoldDB" id="A0A0F5LF60"/>
<sequence length="155" mass="16823">MGSQMAKFNDNWVVQPHGDWLSLGEGILTIAGEIKMPLGNFPRRMTAVALSGDRVAVWSPMPLDEPHMAELEAMGKIALLIVLGVGHRLDIRSWKKRYPEAKVVCPSGAREAVEEAVPVDGVDDVLADDAVHLNCAPGVATKKPFSGSSGRRERR</sequence>
<name>A0A0F5LF60_9HYPH</name>
<proteinExistence type="predicted"/>
<evidence type="ECO:0000313" key="2">
    <source>
        <dbReference type="Proteomes" id="UP000033514"/>
    </source>
</evidence>
<protein>
    <submittedName>
        <fullName evidence="1">Uncharacterized protein</fullName>
    </submittedName>
</protein>
<dbReference type="STRING" id="361041.VW35_07280"/>
<organism evidence="1 2">
    <name type="scientific">Devosia soli</name>
    <dbReference type="NCBI Taxonomy" id="361041"/>
    <lineage>
        <taxon>Bacteria</taxon>
        <taxon>Pseudomonadati</taxon>
        <taxon>Pseudomonadota</taxon>
        <taxon>Alphaproteobacteria</taxon>
        <taxon>Hyphomicrobiales</taxon>
        <taxon>Devosiaceae</taxon>
        <taxon>Devosia</taxon>
    </lineage>
</organism>
<accession>A0A0F5LF60</accession>
<comment type="caution">
    <text evidence="1">The sequence shown here is derived from an EMBL/GenBank/DDBJ whole genome shotgun (WGS) entry which is preliminary data.</text>
</comment>
<dbReference type="Proteomes" id="UP000033514">
    <property type="component" value="Unassembled WGS sequence"/>
</dbReference>
<gene>
    <name evidence="1" type="ORF">VW35_07280</name>
</gene>
<dbReference type="PATRIC" id="fig|361041.3.peg.788"/>
<keyword evidence="2" id="KW-1185">Reference proteome</keyword>
<evidence type="ECO:0000313" key="1">
    <source>
        <dbReference type="EMBL" id="KKB80212.1"/>
    </source>
</evidence>